<dbReference type="Proteomes" id="UP001371456">
    <property type="component" value="Unassembled WGS sequence"/>
</dbReference>
<organism evidence="1 2">
    <name type="scientific">Solanum bulbocastanum</name>
    <name type="common">Wild potato</name>
    <dbReference type="NCBI Taxonomy" id="147425"/>
    <lineage>
        <taxon>Eukaryota</taxon>
        <taxon>Viridiplantae</taxon>
        <taxon>Streptophyta</taxon>
        <taxon>Embryophyta</taxon>
        <taxon>Tracheophyta</taxon>
        <taxon>Spermatophyta</taxon>
        <taxon>Magnoliopsida</taxon>
        <taxon>eudicotyledons</taxon>
        <taxon>Gunneridae</taxon>
        <taxon>Pentapetalae</taxon>
        <taxon>asterids</taxon>
        <taxon>lamiids</taxon>
        <taxon>Solanales</taxon>
        <taxon>Solanaceae</taxon>
        <taxon>Solanoideae</taxon>
        <taxon>Solaneae</taxon>
        <taxon>Solanum</taxon>
    </lineage>
</organism>
<proteinExistence type="predicted"/>
<evidence type="ECO:0000313" key="2">
    <source>
        <dbReference type="Proteomes" id="UP001371456"/>
    </source>
</evidence>
<name>A0AAN8U1J9_SOLBU</name>
<evidence type="ECO:0000313" key="1">
    <source>
        <dbReference type="EMBL" id="KAK6794137.1"/>
    </source>
</evidence>
<dbReference type="AlphaFoldDB" id="A0AAN8U1J9"/>
<accession>A0AAN8U1J9</accession>
<sequence length="304" mass="33296">MPCPQCSCPKSKKFGEHCDYQRLLQFLMGLNESYSPPRSQILMMSPIPSLNKAYALLIDQESQRSLASTSSNSSGMIEGTTMYTHRHNTYNNGAGSSKVSSTKSFSSVDDHNEGYNHSISSSGGSYKARKNFLQCEHCGCEGHSREQCYKIVGYPADFESKKKPLNTGMYANQVDLHSNPGQENIGCSNKGNNNLGGSPLSGVVFTPAQYQQIIHLLSRSSGKNTTSEPSANIATTDDSGSSPITMLCNYASRKWIVDTGASHHITSDLGILNKARVCLNKEKVKFIYQMAKLHQLLTLEVLVC</sequence>
<protein>
    <recommendedName>
        <fullName evidence="3">CCHC-type domain-containing protein</fullName>
    </recommendedName>
</protein>
<gene>
    <name evidence="1" type="ORF">RDI58_007590</name>
</gene>
<keyword evidence="2" id="KW-1185">Reference proteome</keyword>
<dbReference type="PANTHER" id="PTHR34222:SF97">
    <property type="entry name" value="CATALYTIC REGION, PUTATIVE-RELATED"/>
    <property type="match status" value="1"/>
</dbReference>
<comment type="caution">
    <text evidence="1">The sequence shown here is derived from an EMBL/GenBank/DDBJ whole genome shotgun (WGS) entry which is preliminary data.</text>
</comment>
<evidence type="ECO:0008006" key="3">
    <source>
        <dbReference type="Google" id="ProtNLM"/>
    </source>
</evidence>
<dbReference type="PANTHER" id="PTHR34222">
    <property type="entry name" value="GAG_PRE-INTEGRS DOMAIN-CONTAINING PROTEIN"/>
    <property type="match status" value="1"/>
</dbReference>
<dbReference type="EMBL" id="JBANQN010000003">
    <property type="protein sequence ID" value="KAK6794137.1"/>
    <property type="molecule type" value="Genomic_DNA"/>
</dbReference>
<reference evidence="1 2" key="1">
    <citation type="submission" date="2024-02" db="EMBL/GenBank/DDBJ databases">
        <title>de novo genome assembly of Solanum bulbocastanum strain 11H21.</title>
        <authorList>
            <person name="Hosaka A.J."/>
        </authorList>
    </citation>
    <scope>NUCLEOTIDE SEQUENCE [LARGE SCALE GENOMIC DNA]</scope>
    <source>
        <tissue evidence="1">Young leaves</tissue>
    </source>
</reference>